<proteinExistence type="predicted"/>
<sequence length="241" mass="27900">MRTTKNLLDCNPLLWFIMIKNLPSYFPSQCKAVNKGDIFDSPAISLAERRILFMGSSSRDAGINITDVICAPSLKCIDMADRFIEGYESKLEEKCKVLKIKIDGGFSESIQHYHVHEQLKASIMDSGYPIDRTYETSYKCAENCNYETSIKMEERLAETVKSIRAKHSDSTNRTVIVFVDKNVEQSLQFLIKQPLITLELYIVKKWAVDTFDSWSFQWESTQELWFILVEEDELPFLCFVQ</sequence>
<organism evidence="1 2">
    <name type="scientific">Trichinella pseudospiralis</name>
    <name type="common">Parasitic roundworm</name>
    <dbReference type="NCBI Taxonomy" id="6337"/>
    <lineage>
        <taxon>Eukaryota</taxon>
        <taxon>Metazoa</taxon>
        <taxon>Ecdysozoa</taxon>
        <taxon>Nematoda</taxon>
        <taxon>Enoplea</taxon>
        <taxon>Dorylaimia</taxon>
        <taxon>Trichinellida</taxon>
        <taxon>Trichinellidae</taxon>
        <taxon>Trichinella</taxon>
    </lineage>
</organism>
<feature type="non-terminal residue" evidence="1">
    <location>
        <position position="241"/>
    </location>
</feature>
<dbReference type="InterPro" id="IPR029033">
    <property type="entry name" value="His_PPase_superfam"/>
</dbReference>
<reference evidence="1 2" key="1">
    <citation type="submission" date="2015-01" db="EMBL/GenBank/DDBJ databases">
        <title>Evolution of Trichinella species and genotypes.</title>
        <authorList>
            <person name="Korhonen P.K."/>
            <person name="Edoardo P."/>
            <person name="Giuseppe L.R."/>
            <person name="Gasser R.B."/>
        </authorList>
    </citation>
    <scope>NUCLEOTIDE SEQUENCE [LARGE SCALE GENOMIC DNA]</scope>
    <source>
        <strain evidence="1">ISS13</strain>
    </source>
</reference>
<accession>A0A0V1EAJ5</accession>
<dbReference type="Gene3D" id="3.40.50.1240">
    <property type="entry name" value="Phosphoglycerate mutase-like"/>
    <property type="match status" value="1"/>
</dbReference>
<dbReference type="Proteomes" id="UP000054632">
    <property type="component" value="Unassembled WGS sequence"/>
</dbReference>
<evidence type="ECO:0000313" key="1">
    <source>
        <dbReference type="EMBL" id="KRY70354.1"/>
    </source>
</evidence>
<comment type="caution">
    <text evidence="1">The sequence shown here is derived from an EMBL/GenBank/DDBJ whole genome shotgun (WGS) entry which is preliminary data.</text>
</comment>
<protein>
    <submittedName>
        <fullName evidence="1">Uncharacterized protein</fullName>
    </submittedName>
</protein>
<name>A0A0V1EAJ5_TRIPS</name>
<gene>
    <name evidence="1" type="ORF">T4A_4346</name>
</gene>
<dbReference type="EMBL" id="JYDR01000075">
    <property type="protein sequence ID" value="KRY70354.1"/>
    <property type="molecule type" value="Genomic_DNA"/>
</dbReference>
<evidence type="ECO:0000313" key="2">
    <source>
        <dbReference type="Proteomes" id="UP000054632"/>
    </source>
</evidence>
<dbReference type="GO" id="GO:0016791">
    <property type="term" value="F:phosphatase activity"/>
    <property type="evidence" value="ECO:0007669"/>
    <property type="project" value="UniProtKB-ARBA"/>
</dbReference>
<dbReference type="AlphaFoldDB" id="A0A0V1EAJ5"/>